<proteinExistence type="predicted"/>
<dbReference type="RefSeq" id="XP_013352616.1">
    <property type="nucleotide sequence ID" value="XM_013497162.1"/>
</dbReference>
<protein>
    <submittedName>
        <fullName evidence="1">Uncharacterized protein</fullName>
    </submittedName>
</protein>
<sequence length="105" mass="11855">MPPLGPVQPLRLPLETIWRRAVEIVERLTGFTLVPVSPAPGETWHWSVLKFELHPIERGWELGGPLTRACVVEEKGSLRQTPCCALVSNFEPPARFYSFDKGFDV</sequence>
<dbReference type="GeneID" id="25380143"/>
<dbReference type="EMBL" id="HG682270">
    <property type="protein sequence ID" value="CDJ30049.1"/>
    <property type="molecule type" value="Genomic_DNA"/>
</dbReference>
<evidence type="ECO:0000313" key="2">
    <source>
        <dbReference type="Proteomes" id="UP000030744"/>
    </source>
</evidence>
<dbReference type="SUPFAM" id="SSF55486">
    <property type="entry name" value="Metalloproteases ('zincins'), catalytic domain"/>
    <property type="match status" value="1"/>
</dbReference>
<dbReference type="Proteomes" id="UP000030744">
    <property type="component" value="Unassembled WGS sequence"/>
</dbReference>
<dbReference type="AlphaFoldDB" id="U6JXA5"/>
<organism evidence="1 2">
    <name type="scientific">Eimeria mitis</name>
    <dbReference type="NCBI Taxonomy" id="44415"/>
    <lineage>
        <taxon>Eukaryota</taxon>
        <taxon>Sar</taxon>
        <taxon>Alveolata</taxon>
        <taxon>Apicomplexa</taxon>
        <taxon>Conoidasida</taxon>
        <taxon>Coccidia</taxon>
        <taxon>Eucoccidiorida</taxon>
        <taxon>Eimeriorina</taxon>
        <taxon>Eimeriidae</taxon>
        <taxon>Eimeria</taxon>
    </lineage>
</organism>
<evidence type="ECO:0000313" key="1">
    <source>
        <dbReference type="EMBL" id="CDJ30049.1"/>
    </source>
</evidence>
<name>U6JXA5_9EIME</name>
<reference evidence="1" key="2">
    <citation type="submission" date="2013-10" db="EMBL/GenBank/DDBJ databases">
        <authorList>
            <person name="Aslett M."/>
        </authorList>
    </citation>
    <scope>NUCLEOTIDE SEQUENCE [LARGE SCALE GENOMIC DNA]</scope>
    <source>
        <strain evidence="1">Houghton</strain>
    </source>
</reference>
<dbReference type="Gene3D" id="1.10.1370.40">
    <property type="match status" value="1"/>
</dbReference>
<reference evidence="1" key="1">
    <citation type="submission" date="2013-10" db="EMBL/GenBank/DDBJ databases">
        <title>Genomic analysis of the causative agents of coccidiosis in chickens.</title>
        <authorList>
            <person name="Reid A.J."/>
            <person name="Blake D."/>
            <person name="Billington K."/>
            <person name="Browne H."/>
            <person name="Dunn M."/>
            <person name="Hung S."/>
            <person name="Kawahara F."/>
            <person name="Miranda-Saavedra D."/>
            <person name="Mourier T."/>
            <person name="Nagra H."/>
            <person name="Otto T.D."/>
            <person name="Rawlings N."/>
            <person name="Sanchez A."/>
            <person name="Sanders M."/>
            <person name="Subramaniam C."/>
            <person name="Tay Y."/>
            <person name="Dear P."/>
            <person name="Doerig C."/>
            <person name="Gruber A."/>
            <person name="Parkinson J."/>
            <person name="Shirley M."/>
            <person name="Wan K.L."/>
            <person name="Berriman M."/>
            <person name="Tomley F."/>
            <person name="Pain A."/>
        </authorList>
    </citation>
    <scope>NUCLEOTIDE SEQUENCE [LARGE SCALE GENOMIC DNA]</scope>
    <source>
        <strain evidence="1">Houghton</strain>
    </source>
</reference>
<dbReference type="OrthoDB" id="331867at2759"/>
<gene>
    <name evidence="1" type="ORF">EMH_0054820</name>
</gene>
<keyword evidence="2" id="KW-1185">Reference proteome</keyword>
<accession>U6JXA5</accession>
<dbReference type="VEuPathDB" id="ToxoDB:EMH_0054820"/>